<keyword evidence="1" id="KW-1133">Transmembrane helix</keyword>
<reference evidence="2 3" key="1">
    <citation type="submission" date="2019-02" db="EMBL/GenBank/DDBJ databases">
        <title>Genome sequencing of the rare red list fungi Phellinidium pouzarii.</title>
        <authorList>
            <person name="Buettner E."/>
            <person name="Kellner H."/>
        </authorList>
    </citation>
    <scope>NUCLEOTIDE SEQUENCE [LARGE SCALE GENOMIC DNA]</scope>
    <source>
        <strain evidence="2 3">DSM 108285</strain>
    </source>
</reference>
<organism evidence="2 3">
    <name type="scientific">Phellinidium pouzarii</name>
    <dbReference type="NCBI Taxonomy" id="167371"/>
    <lineage>
        <taxon>Eukaryota</taxon>
        <taxon>Fungi</taxon>
        <taxon>Dikarya</taxon>
        <taxon>Basidiomycota</taxon>
        <taxon>Agaricomycotina</taxon>
        <taxon>Agaricomycetes</taxon>
        <taxon>Hymenochaetales</taxon>
        <taxon>Hymenochaetaceae</taxon>
        <taxon>Phellinidium</taxon>
    </lineage>
</organism>
<evidence type="ECO:0000313" key="2">
    <source>
        <dbReference type="EMBL" id="THH05040.1"/>
    </source>
</evidence>
<dbReference type="Proteomes" id="UP000308199">
    <property type="component" value="Unassembled WGS sequence"/>
</dbReference>
<name>A0A4S4L630_9AGAM</name>
<comment type="caution">
    <text evidence="2">The sequence shown here is derived from an EMBL/GenBank/DDBJ whole genome shotgun (WGS) entry which is preliminary data.</text>
</comment>
<keyword evidence="1" id="KW-0812">Transmembrane</keyword>
<dbReference type="OrthoDB" id="3206554at2759"/>
<protein>
    <submittedName>
        <fullName evidence="2">Uncharacterized protein</fullName>
    </submittedName>
</protein>
<keyword evidence="3" id="KW-1185">Reference proteome</keyword>
<sequence>MDPAQFGVFMGSVLVASWFATALSGVMLLQAYIYYRNRPKDDGRVFSALVVLLLTLDMAHVACIMATLYHYLIQYFGDDEALLFMVPPLALTVGLTGTITFFAQGNTLKLLHLAHLEA</sequence>
<feature type="transmembrane region" description="Helical" evidence="1">
    <location>
        <begin position="45"/>
        <end position="69"/>
    </location>
</feature>
<dbReference type="EMBL" id="SGPK01000291">
    <property type="protein sequence ID" value="THH05040.1"/>
    <property type="molecule type" value="Genomic_DNA"/>
</dbReference>
<gene>
    <name evidence="2" type="ORF">EW145_g5085</name>
</gene>
<evidence type="ECO:0000256" key="1">
    <source>
        <dbReference type="SAM" id="Phobius"/>
    </source>
</evidence>
<proteinExistence type="predicted"/>
<evidence type="ECO:0000313" key="3">
    <source>
        <dbReference type="Proteomes" id="UP000308199"/>
    </source>
</evidence>
<dbReference type="AlphaFoldDB" id="A0A4S4L630"/>
<accession>A0A4S4L630</accession>
<feature type="transmembrane region" description="Helical" evidence="1">
    <location>
        <begin position="6"/>
        <end position="33"/>
    </location>
</feature>
<keyword evidence="1" id="KW-0472">Membrane</keyword>
<feature type="transmembrane region" description="Helical" evidence="1">
    <location>
        <begin position="81"/>
        <end position="103"/>
    </location>
</feature>